<evidence type="ECO:0000313" key="3">
    <source>
        <dbReference type="Proteomes" id="UP000008207"/>
    </source>
</evidence>
<proteinExistence type="predicted"/>
<feature type="region of interest" description="Disordered" evidence="1">
    <location>
        <begin position="36"/>
        <end position="59"/>
    </location>
</feature>
<keyword evidence="2" id="KW-0614">Plasmid</keyword>
<gene>
    <name evidence="2" type="ordered locus">Mnod_8792</name>
</gene>
<evidence type="ECO:0000313" key="2">
    <source>
        <dbReference type="EMBL" id="ACL63252.1"/>
    </source>
</evidence>
<dbReference type="EMBL" id="CP001352">
    <property type="protein sequence ID" value="ACL63252.1"/>
    <property type="molecule type" value="Genomic_DNA"/>
</dbReference>
<dbReference type="Proteomes" id="UP000008207">
    <property type="component" value="Plasmid pMNOD03"/>
</dbReference>
<keyword evidence="3" id="KW-1185">Reference proteome</keyword>
<name>B8IXW2_METNO</name>
<dbReference type="HOGENOM" id="CLU_2753254_0_0_5"/>
<organism evidence="2 3">
    <name type="scientific">Methylobacterium nodulans (strain LMG 21967 / CNCM I-2342 / ORS 2060)</name>
    <dbReference type="NCBI Taxonomy" id="460265"/>
    <lineage>
        <taxon>Bacteria</taxon>
        <taxon>Pseudomonadati</taxon>
        <taxon>Pseudomonadota</taxon>
        <taxon>Alphaproteobacteria</taxon>
        <taxon>Hyphomicrobiales</taxon>
        <taxon>Methylobacteriaceae</taxon>
        <taxon>Methylobacterium</taxon>
    </lineage>
</organism>
<protein>
    <submittedName>
        <fullName evidence="2">Uncharacterized protein</fullName>
    </submittedName>
</protein>
<evidence type="ECO:0000256" key="1">
    <source>
        <dbReference type="SAM" id="MobiDB-lite"/>
    </source>
</evidence>
<reference evidence="3" key="1">
    <citation type="submission" date="2009-01" db="EMBL/GenBank/DDBJ databases">
        <title>Complete sequence of plasmid 3 of Methylobacterium nodulans ORS 2060.</title>
        <authorList>
            <consortium name="US DOE Joint Genome Institute"/>
            <person name="Lucas S."/>
            <person name="Copeland A."/>
            <person name="Lapidus A."/>
            <person name="Glavina del Rio T."/>
            <person name="Dalin E."/>
            <person name="Tice H."/>
            <person name="Bruce D."/>
            <person name="Goodwin L."/>
            <person name="Pitluck S."/>
            <person name="Sims D."/>
            <person name="Brettin T."/>
            <person name="Detter J.C."/>
            <person name="Han C."/>
            <person name="Larimer F."/>
            <person name="Land M."/>
            <person name="Hauser L."/>
            <person name="Kyrpides N."/>
            <person name="Ivanova N."/>
            <person name="Marx C.J."/>
            <person name="Richardson P."/>
        </authorList>
    </citation>
    <scope>NUCLEOTIDE SEQUENCE [LARGE SCALE GENOMIC DNA]</scope>
    <source>
        <strain evidence="3">LMG 21967 / CNCM I-2342 / ORS 2060</strain>
        <plasmid evidence="3">Plasmid pMNOD03</plasmid>
    </source>
</reference>
<accession>B8IXW2</accession>
<geneLocation type="plasmid" evidence="2 3">
    <name>pMNOD03</name>
</geneLocation>
<dbReference type="KEGG" id="mno:Mnod_8792"/>
<dbReference type="AlphaFoldDB" id="B8IXW2"/>
<sequence>MAFVSERQAHATCKTMNAKAGRERFKLVKRGLSPRNHCGPPRDCSATQNGFPRRRPRAVSSPRPVCLYLR</sequence>